<keyword evidence="1" id="KW-0378">Hydrolase</keyword>
<gene>
    <name evidence="1" type="ORF">ACFOZ4_25115</name>
</gene>
<sequence>MNLCTVLRVRDGQVVQWREYQDVAAMSQALPNR</sequence>
<dbReference type="InterPro" id="IPR032710">
    <property type="entry name" value="NTF2-like_dom_sf"/>
</dbReference>
<dbReference type="Proteomes" id="UP001595816">
    <property type="component" value="Unassembled WGS sequence"/>
</dbReference>
<evidence type="ECO:0000313" key="1">
    <source>
        <dbReference type="EMBL" id="MFC4133908.1"/>
    </source>
</evidence>
<evidence type="ECO:0000313" key="2">
    <source>
        <dbReference type="Proteomes" id="UP001595816"/>
    </source>
</evidence>
<comment type="caution">
    <text evidence="1">The sequence shown here is derived from an EMBL/GenBank/DDBJ whole genome shotgun (WGS) entry which is preliminary data.</text>
</comment>
<name>A0ABV8LU80_9ACTN</name>
<dbReference type="SUPFAM" id="SSF54427">
    <property type="entry name" value="NTF2-like"/>
    <property type="match status" value="1"/>
</dbReference>
<accession>A0ABV8LU80</accession>
<proteinExistence type="predicted"/>
<dbReference type="GO" id="GO:0016787">
    <property type="term" value="F:hydrolase activity"/>
    <property type="evidence" value="ECO:0007669"/>
    <property type="project" value="UniProtKB-KW"/>
</dbReference>
<organism evidence="1 2">
    <name type="scientific">Hamadaea flava</name>
    <dbReference type="NCBI Taxonomy" id="1742688"/>
    <lineage>
        <taxon>Bacteria</taxon>
        <taxon>Bacillati</taxon>
        <taxon>Actinomycetota</taxon>
        <taxon>Actinomycetes</taxon>
        <taxon>Micromonosporales</taxon>
        <taxon>Micromonosporaceae</taxon>
        <taxon>Hamadaea</taxon>
    </lineage>
</organism>
<dbReference type="Gene3D" id="3.10.450.50">
    <property type="match status" value="1"/>
</dbReference>
<reference evidence="2" key="1">
    <citation type="journal article" date="2019" name="Int. J. Syst. Evol. Microbiol.">
        <title>The Global Catalogue of Microorganisms (GCM) 10K type strain sequencing project: providing services to taxonomists for standard genome sequencing and annotation.</title>
        <authorList>
            <consortium name="The Broad Institute Genomics Platform"/>
            <consortium name="The Broad Institute Genome Sequencing Center for Infectious Disease"/>
            <person name="Wu L."/>
            <person name="Ma J."/>
        </authorList>
    </citation>
    <scope>NUCLEOTIDE SEQUENCE [LARGE SCALE GENOMIC DNA]</scope>
    <source>
        <strain evidence="2">CGMCC 4.7289</strain>
    </source>
</reference>
<dbReference type="RefSeq" id="WP_253761892.1">
    <property type="nucleotide sequence ID" value="NZ_JAMZDZ010000001.1"/>
</dbReference>
<keyword evidence="2" id="KW-1185">Reference proteome</keyword>
<protein>
    <submittedName>
        <fullName evidence="1">Limonene-1,2-epoxide hydrolase family protein</fullName>
    </submittedName>
</protein>
<dbReference type="EMBL" id="JBHSAY010000015">
    <property type="protein sequence ID" value="MFC4133908.1"/>
    <property type="molecule type" value="Genomic_DNA"/>
</dbReference>